<feature type="non-terminal residue" evidence="1">
    <location>
        <position position="1"/>
    </location>
</feature>
<protein>
    <submittedName>
        <fullName evidence="1">Uncharacterized protein</fullName>
    </submittedName>
</protein>
<accession>A0A371I6X2</accession>
<evidence type="ECO:0000313" key="2">
    <source>
        <dbReference type="Proteomes" id="UP000257109"/>
    </source>
</evidence>
<proteinExistence type="predicted"/>
<dbReference type="EMBL" id="QJKJ01000778">
    <property type="protein sequence ID" value="RDY10780.1"/>
    <property type="molecule type" value="Genomic_DNA"/>
</dbReference>
<name>A0A371I6X2_MUCPR</name>
<reference evidence="1" key="1">
    <citation type="submission" date="2018-05" db="EMBL/GenBank/DDBJ databases">
        <title>Draft genome of Mucuna pruriens seed.</title>
        <authorList>
            <person name="Nnadi N.E."/>
            <person name="Vos R."/>
            <person name="Hasami M.H."/>
            <person name="Devisetty U.K."/>
            <person name="Aguiy J.C."/>
        </authorList>
    </citation>
    <scope>NUCLEOTIDE SEQUENCE [LARGE SCALE GENOMIC DNA]</scope>
    <source>
        <strain evidence="1">JCA_2017</strain>
    </source>
</reference>
<gene>
    <name evidence="1" type="ORF">CR513_04643</name>
</gene>
<comment type="caution">
    <text evidence="1">The sequence shown here is derived from an EMBL/GenBank/DDBJ whole genome shotgun (WGS) entry which is preliminary data.</text>
</comment>
<organism evidence="1 2">
    <name type="scientific">Mucuna pruriens</name>
    <name type="common">Velvet bean</name>
    <name type="synonym">Dolichos pruriens</name>
    <dbReference type="NCBI Taxonomy" id="157652"/>
    <lineage>
        <taxon>Eukaryota</taxon>
        <taxon>Viridiplantae</taxon>
        <taxon>Streptophyta</taxon>
        <taxon>Embryophyta</taxon>
        <taxon>Tracheophyta</taxon>
        <taxon>Spermatophyta</taxon>
        <taxon>Magnoliopsida</taxon>
        <taxon>eudicotyledons</taxon>
        <taxon>Gunneridae</taxon>
        <taxon>Pentapetalae</taxon>
        <taxon>rosids</taxon>
        <taxon>fabids</taxon>
        <taxon>Fabales</taxon>
        <taxon>Fabaceae</taxon>
        <taxon>Papilionoideae</taxon>
        <taxon>50 kb inversion clade</taxon>
        <taxon>NPAAA clade</taxon>
        <taxon>indigoferoid/millettioid clade</taxon>
        <taxon>Phaseoleae</taxon>
        <taxon>Mucuna</taxon>
    </lineage>
</organism>
<keyword evidence="2" id="KW-1185">Reference proteome</keyword>
<evidence type="ECO:0000313" key="1">
    <source>
        <dbReference type="EMBL" id="RDY10780.1"/>
    </source>
</evidence>
<dbReference type="OrthoDB" id="1637540at2759"/>
<sequence length="243" mass="26449">MGIKTTYIIKNEIQTQDVNSMNLSSTTITMVGDDGSPLLAKALRIRTSSLLGDQEVQYGLRPSWPRKETAVVGTGGAELGSISKLLDLQKEVGKLRSRWDGPFVITNVFPYSAVELRDEANNKIFKVNGHQIKPYYKGPSSIVCEVESISLTEPAIPEDTLKKSPNPLMCICIEDNASFKGGIIVGNSNPTPDSRRVLFCRVHANSGSMLGLAHYKPNNRKTMTHLNLGGQRSFGIVLGVGST</sequence>
<dbReference type="AlphaFoldDB" id="A0A371I6X2"/>
<dbReference type="Proteomes" id="UP000257109">
    <property type="component" value="Unassembled WGS sequence"/>
</dbReference>